<keyword evidence="5" id="KW-1185">Reference proteome</keyword>
<dbReference type="RefSeq" id="WP_302036721.1">
    <property type="nucleotide sequence ID" value="NZ_JAUKPO010000002.1"/>
</dbReference>
<dbReference type="PANTHER" id="PTHR32125">
    <property type="entry name" value="2-C-METHYL-D-ERYTHRITOL 4-PHOSPHATE CYTIDYLYLTRANSFERASE, CHLOROPLASTIC"/>
    <property type="match status" value="1"/>
</dbReference>
<dbReference type="Gene3D" id="3.90.550.10">
    <property type="entry name" value="Spore Coat Polysaccharide Biosynthesis Protein SpsA, Chain A"/>
    <property type="match status" value="1"/>
</dbReference>
<evidence type="ECO:0000256" key="1">
    <source>
        <dbReference type="ARBA" id="ARBA00022679"/>
    </source>
</evidence>
<dbReference type="InterPro" id="IPR050088">
    <property type="entry name" value="IspD/TarI_cytidylyltransf_bact"/>
</dbReference>
<proteinExistence type="inferred from homology"/>
<dbReference type="SUPFAM" id="SSF53448">
    <property type="entry name" value="Nucleotide-diphospho-sugar transferases"/>
    <property type="match status" value="1"/>
</dbReference>
<feature type="site" description="Transition state stabilizer" evidence="3">
    <location>
        <position position="22"/>
    </location>
</feature>
<evidence type="ECO:0000256" key="2">
    <source>
        <dbReference type="ARBA" id="ARBA00022695"/>
    </source>
</evidence>
<name>A0ABT8R1Y1_9BACT</name>
<keyword evidence="3" id="KW-0414">Isoprene biosynthesis</keyword>
<dbReference type="Pfam" id="PF01128">
    <property type="entry name" value="IspD"/>
    <property type="match status" value="1"/>
</dbReference>
<evidence type="ECO:0000256" key="3">
    <source>
        <dbReference type="HAMAP-Rule" id="MF_00108"/>
    </source>
</evidence>
<dbReference type="GO" id="GO:0050518">
    <property type="term" value="F:2-C-methyl-D-erythritol 4-phosphate cytidylyltransferase activity"/>
    <property type="evidence" value="ECO:0007669"/>
    <property type="project" value="UniProtKB-EC"/>
</dbReference>
<comment type="caution">
    <text evidence="4">The sequence shown here is derived from an EMBL/GenBank/DDBJ whole genome shotgun (WGS) entry which is preliminary data.</text>
</comment>
<feature type="site" description="Positions MEP for the nucleophilic attack" evidence="3">
    <location>
        <position position="153"/>
    </location>
</feature>
<dbReference type="HAMAP" id="MF_00108">
    <property type="entry name" value="IspD"/>
    <property type="match status" value="1"/>
</dbReference>
<reference evidence="4" key="1">
    <citation type="submission" date="2023-07" db="EMBL/GenBank/DDBJ databases">
        <title>The genome sequence of Rhodocytophaga aerolata KACC 12507.</title>
        <authorList>
            <person name="Zhang X."/>
        </authorList>
    </citation>
    <scope>NUCLEOTIDE SEQUENCE</scope>
    <source>
        <strain evidence="4">KACC 12507</strain>
    </source>
</reference>
<dbReference type="InterPro" id="IPR029044">
    <property type="entry name" value="Nucleotide-diphossugar_trans"/>
</dbReference>
<dbReference type="Proteomes" id="UP001168528">
    <property type="component" value="Unassembled WGS sequence"/>
</dbReference>
<dbReference type="EMBL" id="JAUKPO010000002">
    <property type="protein sequence ID" value="MDO1445924.1"/>
    <property type="molecule type" value="Genomic_DNA"/>
</dbReference>
<evidence type="ECO:0000313" key="4">
    <source>
        <dbReference type="EMBL" id="MDO1445924.1"/>
    </source>
</evidence>
<comment type="similarity">
    <text evidence="3">Belongs to the IspD/TarI cytidylyltransferase family. IspD subfamily.</text>
</comment>
<evidence type="ECO:0000313" key="5">
    <source>
        <dbReference type="Proteomes" id="UP001168528"/>
    </source>
</evidence>
<comment type="function">
    <text evidence="3">Catalyzes the formation of 4-diphosphocytidyl-2-C-methyl-D-erythritol from CTP and 2-C-methyl-D-erythritol 4-phosphate (MEP).</text>
</comment>
<dbReference type="InterPro" id="IPR034683">
    <property type="entry name" value="IspD/TarI"/>
</dbReference>
<feature type="site" description="Positions MEP for the nucleophilic attack" evidence="3">
    <location>
        <position position="207"/>
    </location>
</feature>
<organism evidence="4 5">
    <name type="scientific">Rhodocytophaga aerolata</name>
    <dbReference type="NCBI Taxonomy" id="455078"/>
    <lineage>
        <taxon>Bacteria</taxon>
        <taxon>Pseudomonadati</taxon>
        <taxon>Bacteroidota</taxon>
        <taxon>Cytophagia</taxon>
        <taxon>Cytophagales</taxon>
        <taxon>Rhodocytophagaceae</taxon>
        <taxon>Rhodocytophaga</taxon>
    </lineage>
</organism>
<dbReference type="NCBIfam" id="NF001186">
    <property type="entry name" value="PRK00155.2-3"/>
    <property type="match status" value="1"/>
</dbReference>
<comment type="catalytic activity">
    <reaction evidence="3">
        <text>2-C-methyl-D-erythritol 4-phosphate + CTP + H(+) = 4-CDP-2-C-methyl-D-erythritol + diphosphate</text>
        <dbReference type="Rhea" id="RHEA:13429"/>
        <dbReference type="ChEBI" id="CHEBI:15378"/>
        <dbReference type="ChEBI" id="CHEBI:33019"/>
        <dbReference type="ChEBI" id="CHEBI:37563"/>
        <dbReference type="ChEBI" id="CHEBI:57823"/>
        <dbReference type="ChEBI" id="CHEBI:58262"/>
        <dbReference type="EC" id="2.7.7.60"/>
    </reaction>
</comment>
<protein>
    <recommendedName>
        <fullName evidence="3">2-C-methyl-D-erythritol 4-phosphate cytidylyltransferase</fullName>
        <ecNumber evidence="3">2.7.7.60</ecNumber>
    </recommendedName>
    <alternativeName>
        <fullName evidence="3">4-diphosphocytidyl-2C-methyl-D-erythritol synthase</fullName>
    </alternativeName>
    <alternativeName>
        <fullName evidence="3">MEP cytidylyltransferase</fullName>
        <shortName evidence="3">MCT</shortName>
    </alternativeName>
</protein>
<accession>A0ABT8R1Y1</accession>
<comment type="pathway">
    <text evidence="3">Isoprenoid biosynthesis; isopentenyl diphosphate biosynthesis via DXP pathway; isopentenyl diphosphate from 1-deoxy-D-xylulose 5-phosphate: step 2/6.</text>
</comment>
<dbReference type="NCBIfam" id="TIGR00453">
    <property type="entry name" value="ispD"/>
    <property type="match status" value="1"/>
</dbReference>
<dbReference type="CDD" id="cd02516">
    <property type="entry name" value="CDP-ME_synthetase"/>
    <property type="match status" value="1"/>
</dbReference>
<feature type="site" description="Transition state stabilizer" evidence="3">
    <location>
        <position position="15"/>
    </location>
</feature>
<dbReference type="PANTHER" id="PTHR32125:SF4">
    <property type="entry name" value="2-C-METHYL-D-ERYTHRITOL 4-PHOSPHATE CYTIDYLYLTRANSFERASE, CHLOROPLASTIC"/>
    <property type="match status" value="1"/>
</dbReference>
<gene>
    <name evidence="3" type="primary">ispD</name>
    <name evidence="4" type="ORF">Q0590_06655</name>
</gene>
<dbReference type="InterPro" id="IPR001228">
    <property type="entry name" value="IspD"/>
</dbReference>
<sequence length="225" mass="24899">MSLYAIIVAGGTGSRMQSEVPKQFIPVGRLPVLMHTLTRFYQAFPSIQIILVLPEKDISTWNTLCKQYTFTVPHLQVPGGETRFHSVKNGLQAITATDGLVAIHDGVRPFVPVATIKHSFDVAREKGCAITVIPLKDSIRKVSVDGTSQTVDRTHFRLVQTPQTFQLPVIRQSFLQAVHTHFTDDASVAEAAGFQLSLIDGSYENIKITTPEDLLWAEAFLKKKA</sequence>
<keyword evidence="2 3" id="KW-0548">Nucleotidyltransferase</keyword>
<keyword evidence="1 3" id="KW-0808">Transferase</keyword>
<dbReference type="EC" id="2.7.7.60" evidence="3"/>